<gene>
    <name evidence="8" type="ORF">B4U80_10645</name>
</gene>
<reference evidence="8 9" key="1">
    <citation type="journal article" date="2018" name="Gigascience">
        <title>Genomes of trombidid mites reveal novel predicted allergens and laterally-transferred genes associated with secondary metabolism.</title>
        <authorList>
            <person name="Dong X."/>
            <person name="Chaisiri K."/>
            <person name="Xia D."/>
            <person name="Armstrong S.D."/>
            <person name="Fang Y."/>
            <person name="Donnelly M.J."/>
            <person name="Kadowaki T."/>
            <person name="McGarry J.W."/>
            <person name="Darby A.C."/>
            <person name="Makepeace B.L."/>
        </authorList>
    </citation>
    <scope>NUCLEOTIDE SEQUENCE [LARGE SCALE GENOMIC DNA]</scope>
    <source>
        <strain evidence="8">UoL-UT</strain>
    </source>
</reference>
<keyword evidence="3" id="KW-0210">Decarboxylase</keyword>
<dbReference type="STRING" id="299467.A0A443S6B1"/>
<dbReference type="PANTHER" id="PTHR45677:SF8">
    <property type="entry name" value="CYSTEINE SULFINIC ACID DECARBOXYLASE"/>
    <property type="match status" value="1"/>
</dbReference>
<dbReference type="AlphaFoldDB" id="A0A443S6B1"/>
<dbReference type="Gene3D" id="3.40.640.10">
    <property type="entry name" value="Type I PLP-dependent aspartate aminotransferase-like (Major domain)"/>
    <property type="match status" value="1"/>
</dbReference>
<dbReference type="GO" id="GO:0030170">
    <property type="term" value="F:pyridoxal phosphate binding"/>
    <property type="evidence" value="ECO:0007669"/>
    <property type="project" value="InterPro"/>
</dbReference>
<evidence type="ECO:0000256" key="7">
    <source>
        <dbReference type="RuleBase" id="RU000382"/>
    </source>
</evidence>
<keyword evidence="5 7" id="KW-0456">Lyase</keyword>
<dbReference type="GO" id="GO:0016831">
    <property type="term" value="F:carboxy-lyase activity"/>
    <property type="evidence" value="ECO:0007669"/>
    <property type="project" value="UniProtKB-KW"/>
</dbReference>
<comment type="caution">
    <text evidence="8">The sequence shown here is derived from an EMBL/GenBank/DDBJ whole genome shotgun (WGS) entry which is preliminary data.</text>
</comment>
<evidence type="ECO:0000313" key="8">
    <source>
        <dbReference type="EMBL" id="RWS23086.1"/>
    </source>
</evidence>
<name>A0A443S6B1_9ACAR</name>
<evidence type="ECO:0000256" key="4">
    <source>
        <dbReference type="ARBA" id="ARBA00022898"/>
    </source>
</evidence>
<dbReference type="InterPro" id="IPR015424">
    <property type="entry name" value="PyrdxlP-dep_Trfase"/>
</dbReference>
<comment type="similarity">
    <text evidence="2 7">Belongs to the group II decarboxylase family.</text>
</comment>
<evidence type="ECO:0000256" key="3">
    <source>
        <dbReference type="ARBA" id="ARBA00022793"/>
    </source>
</evidence>
<organism evidence="8 9">
    <name type="scientific">Leptotrombidium deliense</name>
    <dbReference type="NCBI Taxonomy" id="299467"/>
    <lineage>
        <taxon>Eukaryota</taxon>
        <taxon>Metazoa</taxon>
        <taxon>Ecdysozoa</taxon>
        <taxon>Arthropoda</taxon>
        <taxon>Chelicerata</taxon>
        <taxon>Arachnida</taxon>
        <taxon>Acari</taxon>
        <taxon>Acariformes</taxon>
        <taxon>Trombidiformes</taxon>
        <taxon>Prostigmata</taxon>
        <taxon>Anystina</taxon>
        <taxon>Parasitengona</taxon>
        <taxon>Trombiculoidea</taxon>
        <taxon>Trombiculidae</taxon>
        <taxon>Leptotrombidium</taxon>
    </lineage>
</organism>
<keyword evidence="9" id="KW-1185">Reference proteome</keyword>
<dbReference type="InterPro" id="IPR015422">
    <property type="entry name" value="PyrdxlP-dep_Trfase_small"/>
</dbReference>
<protein>
    <submittedName>
        <fullName evidence="8">Glutamate decareboxylase-like protein</fullName>
    </submittedName>
</protein>
<keyword evidence="4 6" id="KW-0663">Pyridoxal phosphate</keyword>
<evidence type="ECO:0000256" key="1">
    <source>
        <dbReference type="ARBA" id="ARBA00001933"/>
    </source>
</evidence>
<dbReference type="OrthoDB" id="6505655at2759"/>
<dbReference type="GO" id="GO:0019752">
    <property type="term" value="P:carboxylic acid metabolic process"/>
    <property type="evidence" value="ECO:0007669"/>
    <property type="project" value="InterPro"/>
</dbReference>
<dbReference type="EMBL" id="NCKV01007166">
    <property type="protein sequence ID" value="RWS23086.1"/>
    <property type="molecule type" value="Genomic_DNA"/>
</dbReference>
<feature type="modified residue" description="N6-(pyridoxal phosphate)lysine" evidence="6">
    <location>
        <position position="114"/>
    </location>
</feature>
<evidence type="ECO:0000256" key="5">
    <source>
        <dbReference type="ARBA" id="ARBA00023239"/>
    </source>
</evidence>
<dbReference type="GO" id="GO:0005737">
    <property type="term" value="C:cytoplasm"/>
    <property type="evidence" value="ECO:0007669"/>
    <property type="project" value="TreeGrafter"/>
</dbReference>
<evidence type="ECO:0000256" key="2">
    <source>
        <dbReference type="ARBA" id="ARBA00009533"/>
    </source>
</evidence>
<dbReference type="Gene3D" id="3.90.1150.10">
    <property type="entry name" value="Aspartate Aminotransferase, domain 1"/>
    <property type="match status" value="1"/>
</dbReference>
<dbReference type="Pfam" id="PF00282">
    <property type="entry name" value="Pyridoxal_deC"/>
    <property type="match status" value="1"/>
</dbReference>
<comment type="cofactor">
    <cofactor evidence="1 6 7">
        <name>pyridoxal 5'-phosphate</name>
        <dbReference type="ChEBI" id="CHEBI:597326"/>
    </cofactor>
</comment>
<sequence>YSFVKGAIWLGMGSDAVIKVKTDEKGRMNPLELDRAILKAKREGKVPFFVGCTSGTTVLGAFDPLAPIAQICKKHNLWMHVDAALGGTVLLSRKHRHLMDGIQFADSMTWNLHKLAAIPLQCSAFLTRHNTLLTECNSLNAEYLFQCDKYYDASYDSGDKSIQCGRKVESLKVWLAFAARGERQMEKLVDNIFDMVEYTCRKLREKPCFRLVLPEFESNNVCFWFIPQSMRRTNGLLLKSDSKLSKVCPSIKGKMMKEGKLMVNYQPLTSKNLPNFFRLVFTCFPATTKEDVDFLVNEIEKLGNNSCFE</sequence>
<dbReference type="InterPro" id="IPR002129">
    <property type="entry name" value="PyrdxlP-dep_de-COase"/>
</dbReference>
<feature type="non-terminal residue" evidence="8">
    <location>
        <position position="1"/>
    </location>
</feature>
<dbReference type="Proteomes" id="UP000288716">
    <property type="component" value="Unassembled WGS sequence"/>
</dbReference>
<proteinExistence type="inferred from homology"/>
<dbReference type="SUPFAM" id="SSF53383">
    <property type="entry name" value="PLP-dependent transferases"/>
    <property type="match status" value="1"/>
</dbReference>
<dbReference type="VEuPathDB" id="VectorBase:LDEU008954"/>
<dbReference type="PANTHER" id="PTHR45677">
    <property type="entry name" value="GLUTAMATE DECARBOXYLASE-RELATED"/>
    <property type="match status" value="1"/>
</dbReference>
<evidence type="ECO:0000313" key="9">
    <source>
        <dbReference type="Proteomes" id="UP000288716"/>
    </source>
</evidence>
<accession>A0A443S6B1</accession>
<evidence type="ECO:0000256" key="6">
    <source>
        <dbReference type="PIRSR" id="PIRSR602129-50"/>
    </source>
</evidence>
<dbReference type="InterPro" id="IPR015421">
    <property type="entry name" value="PyrdxlP-dep_Trfase_major"/>
</dbReference>